<dbReference type="Gene3D" id="3.30.1490.20">
    <property type="entry name" value="ATP-grasp fold, A domain"/>
    <property type="match status" value="1"/>
</dbReference>
<dbReference type="SUPFAM" id="SSF56059">
    <property type="entry name" value="Glutathione synthetase ATP-binding domain-like"/>
    <property type="match status" value="1"/>
</dbReference>
<reference evidence="6 7" key="1">
    <citation type="submission" date="2022-07" db="EMBL/GenBank/DDBJ databases">
        <title>Fecal culturing of patients with breast cancer.</title>
        <authorList>
            <person name="Teng N.M.Y."/>
            <person name="Kiu R."/>
            <person name="Evans R."/>
            <person name="Baker D.J."/>
            <person name="Zenner C."/>
            <person name="Robinson S.D."/>
            <person name="Hall L.J."/>
        </authorList>
    </citation>
    <scope>NUCLEOTIDE SEQUENCE [LARGE SCALE GENOMIC DNA]</scope>
    <source>
        <strain evidence="6 7">LH1063</strain>
    </source>
</reference>
<dbReference type="Pfam" id="PF13535">
    <property type="entry name" value="ATP-grasp_4"/>
    <property type="match status" value="1"/>
</dbReference>
<evidence type="ECO:0000256" key="3">
    <source>
        <dbReference type="ARBA" id="ARBA00022840"/>
    </source>
</evidence>
<name>A0ABT1MN18_9BACT</name>
<evidence type="ECO:0000256" key="2">
    <source>
        <dbReference type="ARBA" id="ARBA00022741"/>
    </source>
</evidence>
<evidence type="ECO:0000313" key="7">
    <source>
        <dbReference type="Proteomes" id="UP001205603"/>
    </source>
</evidence>
<dbReference type="EMBL" id="JANDHW010000012">
    <property type="protein sequence ID" value="MCP9612681.1"/>
    <property type="molecule type" value="Genomic_DNA"/>
</dbReference>
<comment type="caution">
    <text evidence="6">The sequence shown here is derived from an EMBL/GenBank/DDBJ whole genome shotgun (WGS) entry which is preliminary data.</text>
</comment>
<keyword evidence="3 4" id="KW-0067">ATP-binding</keyword>
<evidence type="ECO:0000259" key="5">
    <source>
        <dbReference type="PROSITE" id="PS50975"/>
    </source>
</evidence>
<keyword evidence="1" id="KW-0436">Ligase</keyword>
<dbReference type="InterPro" id="IPR013815">
    <property type="entry name" value="ATP_grasp_subdomain_1"/>
</dbReference>
<dbReference type="PANTHER" id="PTHR43585">
    <property type="entry name" value="FUMIPYRROLE BIOSYNTHESIS PROTEIN C"/>
    <property type="match status" value="1"/>
</dbReference>
<evidence type="ECO:0000256" key="1">
    <source>
        <dbReference type="ARBA" id="ARBA00022598"/>
    </source>
</evidence>
<organism evidence="6 7">
    <name type="scientific">Coprobacter tertius</name>
    <dbReference type="NCBI Taxonomy" id="2944915"/>
    <lineage>
        <taxon>Bacteria</taxon>
        <taxon>Pseudomonadati</taxon>
        <taxon>Bacteroidota</taxon>
        <taxon>Bacteroidia</taxon>
        <taxon>Bacteroidales</taxon>
        <taxon>Barnesiellaceae</taxon>
        <taxon>Coprobacter</taxon>
    </lineage>
</organism>
<dbReference type="Gene3D" id="3.30.470.20">
    <property type="entry name" value="ATP-grasp fold, B domain"/>
    <property type="match status" value="1"/>
</dbReference>
<evidence type="ECO:0000313" key="6">
    <source>
        <dbReference type="EMBL" id="MCP9612681.1"/>
    </source>
</evidence>
<keyword evidence="2 4" id="KW-0547">Nucleotide-binding</keyword>
<dbReference type="RefSeq" id="WP_255028025.1">
    <property type="nucleotide sequence ID" value="NZ_JANDHW010000012.1"/>
</dbReference>
<dbReference type="PANTHER" id="PTHR43585:SF2">
    <property type="entry name" value="ATP-GRASP ENZYME FSQD"/>
    <property type="match status" value="1"/>
</dbReference>
<evidence type="ECO:0000256" key="4">
    <source>
        <dbReference type="PROSITE-ProRule" id="PRU00409"/>
    </source>
</evidence>
<dbReference type="InterPro" id="IPR052032">
    <property type="entry name" value="ATP-dep_AA_Ligase"/>
</dbReference>
<accession>A0ABT1MN18</accession>
<proteinExistence type="predicted"/>
<sequence>MKKIAILGASKPHLQLYTKAREMGVETYCFAWKEGAYCKDFADHYYDISITDKEAIARVCRDEHIDGILSNALEIAVPTMAYVSEKLGLNGISYETACTARNKYKMREKVNLAKASLQPAYRLYKEGESPDRFPVIVKPTDGSCSNGVTKVEDGPSFVTAIERALSASSNNEILIEECIEGREISVESLSFHGRHYVLMITDKETTGAPYFVETAHHQPTDLPGNIQRRVRESVVKILDAIGIENGASHTEFKIDRKGNVYFIEIGARGGGDFISYDLVLLSTGYDYVKGMIEVALNEFTEPNIESGSYSGVYFLGEDVGYVKDFIEKNSREPWVYRYEIEEAPLKKLKKSQDRTGYIIYQSDHRILIPEKKGIDN</sequence>
<feature type="domain" description="ATP-grasp" evidence="5">
    <location>
        <begin position="107"/>
        <end position="296"/>
    </location>
</feature>
<dbReference type="Gene3D" id="3.40.50.20">
    <property type="match status" value="1"/>
</dbReference>
<keyword evidence="7" id="KW-1185">Reference proteome</keyword>
<dbReference type="Proteomes" id="UP001205603">
    <property type="component" value="Unassembled WGS sequence"/>
</dbReference>
<dbReference type="PROSITE" id="PS50975">
    <property type="entry name" value="ATP_GRASP"/>
    <property type="match status" value="1"/>
</dbReference>
<dbReference type="InterPro" id="IPR011761">
    <property type="entry name" value="ATP-grasp"/>
</dbReference>
<gene>
    <name evidence="6" type="ORF">NMU02_11320</name>
</gene>
<protein>
    <submittedName>
        <fullName evidence="6">ATP-grasp domain-containing protein</fullName>
    </submittedName>
</protein>